<protein>
    <recommendedName>
        <fullName evidence="2">DinB-like domain-containing protein</fullName>
    </recommendedName>
</protein>
<proteinExistence type="predicted"/>
<evidence type="ECO:0000313" key="3">
    <source>
        <dbReference type="EMBL" id="GAA3610485.1"/>
    </source>
</evidence>
<organism evidence="3 4">
    <name type="scientific">Microlunatus ginsengisoli</name>
    <dbReference type="NCBI Taxonomy" id="363863"/>
    <lineage>
        <taxon>Bacteria</taxon>
        <taxon>Bacillati</taxon>
        <taxon>Actinomycetota</taxon>
        <taxon>Actinomycetes</taxon>
        <taxon>Propionibacteriales</taxon>
        <taxon>Propionibacteriaceae</taxon>
        <taxon>Microlunatus</taxon>
    </lineage>
</organism>
<keyword evidence="1" id="KW-0812">Transmembrane</keyword>
<dbReference type="Gene3D" id="1.20.120.450">
    <property type="entry name" value="dinb family like domain"/>
    <property type="match status" value="1"/>
</dbReference>
<comment type="caution">
    <text evidence="3">The sequence shown here is derived from an EMBL/GenBank/DDBJ whole genome shotgun (WGS) entry which is preliminary data.</text>
</comment>
<sequence length="180" mass="20561">MNGTNRSTIAAELAGVPADFRDLIEQASTADLHRRSDGTRWSNKQLLFHMVFGYLIVRTLMPLVHLLGRSGWSRRFAATLDAAHRPFHLINYLGSVGGGQLLPTRTMAALLDRSCRALTDRLTSETEPSLALTMHFPTRWDPYFRDTMRVLDVYHYGTEHYRHHRRQLSLRSTTDSSPQP</sequence>
<reference evidence="4" key="1">
    <citation type="journal article" date="2019" name="Int. J. Syst. Evol. Microbiol.">
        <title>The Global Catalogue of Microorganisms (GCM) 10K type strain sequencing project: providing services to taxonomists for standard genome sequencing and annotation.</title>
        <authorList>
            <consortium name="The Broad Institute Genomics Platform"/>
            <consortium name="The Broad Institute Genome Sequencing Center for Infectious Disease"/>
            <person name="Wu L."/>
            <person name="Ma J."/>
        </authorList>
    </citation>
    <scope>NUCLEOTIDE SEQUENCE [LARGE SCALE GENOMIC DNA]</scope>
    <source>
        <strain evidence="4">JCM 16929</strain>
    </source>
</reference>
<name>A0ABP6ZIM5_9ACTN</name>
<gene>
    <name evidence="3" type="ORF">GCM10022236_10210</name>
</gene>
<evidence type="ECO:0000259" key="2">
    <source>
        <dbReference type="Pfam" id="PF12867"/>
    </source>
</evidence>
<dbReference type="Pfam" id="PF12867">
    <property type="entry name" value="DinB_2"/>
    <property type="match status" value="1"/>
</dbReference>
<dbReference type="Proteomes" id="UP001501490">
    <property type="component" value="Unassembled WGS sequence"/>
</dbReference>
<evidence type="ECO:0000313" key="4">
    <source>
        <dbReference type="Proteomes" id="UP001501490"/>
    </source>
</evidence>
<dbReference type="InterPro" id="IPR034660">
    <property type="entry name" value="DinB/YfiT-like"/>
</dbReference>
<keyword evidence="4" id="KW-1185">Reference proteome</keyword>
<dbReference type="EMBL" id="BAABAB010000006">
    <property type="protein sequence ID" value="GAA3610485.1"/>
    <property type="molecule type" value="Genomic_DNA"/>
</dbReference>
<feature type="domain" description="DinB-like" evidence="2">
    <location>
        <begin position="14"/>
        <end position="168"/>
    </location>
</feature>
<dbReference type="SUPFAM" id="SSF109854">
    <property type="entry name" value="DinB/YfiT-like putative metalloenzymes"/>
    <property type="match status" value="1"/>
</dbReference>
<dbReference type="RefSeq" id="WP_344802013.1">
    <property type="nucleotide sequence ID" value="NZ_BAABAB010000006.1"/>
</dbReference>
<evidence type="ECO:0000256" key="1">
    <source>
        <dbReference type="SAM" id="Phobius"/>
    </source>
</evidence>
<dbReference type="InterPro" id="IPR024775">
    <property type="entry name" value="DinB-like"/>
</dbReference>
<keyword evidence="1" id="KW-0472">Membrane</keyword>
<keyword evidence="1" id="KW-1133">Transmembrane helix</keyword>
<accession>A0ABP6ZIM5</accession>
<feature type="transmembrane region" description="Helical" evidence="1">
    <location>
        <begin position="46"/>
        <end position="67"/>
    </location>
</feature>